<dbReference type="InParanoid" id="C4V7K7"/>
<dbReference type="EMBL" id="ACOL01000022">
    <property type="protein sequence ID" value="EEQ82805.1"/>
    <property type="molecule type" value="Genomic_DNA"/>
</dbReference>
<protein>
    <submittedName>
        <fullName evidence="2">Uncharacterized protein</fullName>
    </submittedName>
</protein>
<keyword evidence="1" id="KW-0472">Membrane</keyword>
<organism evidence="3">
    <name type="scientific">Vairimorpha ceranae (strain BRL01)</name>
    <name type="common">Microsporidian parasite</name>
    <name type="synonym">Nosema ceranae</name>
    <dbReference type="NCBI Taxonomy" id="578460"/>
    <lineage>
        <taxon>Eukaryota</taxon>
        <taxon>Fungi</taxon>
        <taxon>Fungi incertae sedis</taxon>
        <taxon>Microsporidia</taxon>
        <taxon>Nosematidae</taxon>
        <taxon>Vairimorpha</taxon>
    </lineage>
</organism>
<dbReference type="VEuPathDB" id="MicrosporidiaDB:NCER_100441"/>
<dbReference type="Proteomes" id="UP000009082">
    <property type="component" value="Unassembled WGS sequence"/>
</dbReference>
<evidence type="ECO:0000313" key="3">
    <source>
        <dbReference type="Proteomes" id="UP000009082"/>
    </source>
</evidence>
<gene>
    <name evidence="2" type="ORF">NCER_100441</name>
</gene>
<proteinExistence type="predicted"/>
<evidence type="ECO:0000313" key="2">
    <source>
        <dbReference type="EMBL" id="EEQ82805.1"/>
    </source>
</evidence>
<accession>C4V7K7</accession>
<dbReference type="AlphaFoldDB" id="C4V7K7"/>
<name>C4V7K7_VAIC1</name>
<feature type="transmembrane region" description="Helical" evidence="1">
    <location>
        <begin position="21"/>
        <end position="46"/>
    </location>
</feature>
<reference evidence="3" key="1">
    <citation type="journal article" date="2009" name="PLoS Pathog.">
        <title>Genomic analyses of the microsporidian Nosema ceranae, an emergent pathogen of honey bees.</title>
        <authorList>
            <person name="Cornman R.S."/>
            <person name="Chen Y.P."/>
            <person name="Schatz M.C."/>
            <person name="Street C."/>
            <person name="Zhao Y."/>
            <person name="Desany B."/>
            <person name="Egholm M."/>
            <person name="Hutchison S."/>
            <person name="Pettis J.S."/>
            <person name="Lipkin W.I."/>
            <person name="Evans J.D."/>
        </authorList>
    </citation>
    <scope>NUCLEOTIDE SEQUENCE [LARGE SCALE GENOMIC DNA]</scope>
    <source>
        <strain evidence="3">BRL01</strain>
    </source>
</reference>
<dbReference type="HOGENOM" id="CLU_2073828_0_0_1"/>
<sequence length="118" mass="12571">MYGIKKSKILNSTLILSYSNVFSVSLMTFFVYAFMSSLYCVAASTLAGLSQFGDVNKHTILIITLSGCLTGIHLSLNSSYPKASSPGLCKMLIQTFPSESIFGCHISEINLNVGGASG</sequence>
<keyword evidence="1" id="KW-0812">Transmembrane</keyword>
<evidence type="ECO:0000256" key="1">
    <source>
        <dbReference type="SAM" id="Phobius"/>
    </source>
</evidence>
<dbReference type="KEGG" id="nce:NCER_100441"/>
<feature type="transmembrane region" description="Helical" evidence="1">
    <location>
        <begin position="58"/>
        <end position="76"/>
    </location>
</feature>
<keyword evidence="1" id="KW-1133">Transmembrane helix</keyword>